<evidence type="ECO:0000256" key="5">
    <source>
        <dbReference type="ARBA" id="ARBA00022970"/>
    </source>
</evidence>
<dbReference type="GO" id="GO:0015658">
    <property type="term" value="F:branched-chain amino acid transmembrane transporter activity"/>
    <property type="evidence" value="ECO:0007669"/>
    <property type="project" value="TreeGrafter"/>
</dbReference>
<dbReference type="RefSeq" id="WP_144263330.1">
    <property type="nucleotide sequence ID" value="NZ_QMDX01000017.1"/>
</dbReference>
<dbReference type="Gene3D" id="3.40.50.300">
    <property type="entry name" value="P-loop containing nucleotide triphosphate hydrolases"/>
    <property type="match status" value="1"/>
</dbReference>
<keyword evidence="3" id="KW-0547">Nucleotide-binding</keyword>
<comment type="similarity">
    <text evidence="1">Belongs to the ABC transporter superfamily.</text>
</comment>
<evidence type="ECO:0000256" key="4">
    <source>
        <dbReference type="ARBA" id="ARBA00022840"/>
    </source>
</evidence>
<dbReference type="PROSITE" id="PS50893">
    <property type="entry name" value="ABC_TRANSPORTER_2"/>
    <property type="match status" value="1"/>
</dbReference>
<reference evidence="7 8" key="1">
    <citation type="submission" date="2018-06" db="EMBL/GenBank/DDBJ databases">
        <title>Natronomonas sp. F16-60 a new haloarchaeon isolated from a solar saltern of Isla Cristina, Huelva, Spain.</title>
        <authorList>
            <person name="Duran-Viseras A."/>
            <person name="Sanchez-Porro C."/>
            <person name="Ventosa A."/>
        </authorList>
    </citation>
    <scope>NUCLEOTIDE SEQUENCE [LARGE SCALE GENOMIC DNA]</scope>
    <source>
        <strain evidence="7 8">F16-60</strain>
    </source>
</reference>
<organism evidence="7 8">
    <name type="scientific">Haloglomus irregulare</name>
    <dbReference type="NCBI Taxonomy" id="2234134"/>
    <lineage>
        <taxon>Archaea</taxon>
        <taxon>Methanobacteriati</taxon>
        <taxon>Methanobacteriota</taxon>
        <taxon>Stenosarchaea group</taxon>
        <taxon>Halobacteria</taxon>
        <taxon>Halobacteriales</taxon>
        <taxon>Natronomonadaceae</taxon>
        <taxon>Haloglomus</taxon>
    </lineage>
</organism>
<name>A0A554MVJ6_9EURY</name>
<dbReference type="PANTHER" id="PTHR43820:SF2">
    <property type="entry name" value="ABC TRANSPORTER ATP-BINDING PROTEIN"/>
    <property type="match status" value="1"/>
</dbReference>
<gene>
    <name evidence="7" type="ORF">DP107_17035</name>
</gene>
<dbReference type="SUPFAM" id="SSF52540">
    <property type="entry name" value="P-loop containing nucleoside triphosphate hydrolases"/>
    <property type="match status" value="1"/>
</dbReference>
<evidence type="ECO:0000256" key="2">
    <source>
        <dbReference type="ARBA" id="ARBA00022448"/>
    </source>
</evidence>
<evidence type="ECO:0000256" key="3">
    <source>
        <dbReference type="ARBA" id="ARBA00022741"/>
    </source>
</evidence>
<dbReference type="GO" id="GO:0005524">
    <property type="term" value="F:ATP binding"/>
    <property type="evidence" value="ECO:0007669"/>
    <property type="project" value="UniProtKB-KW"/>
</dbReference>
<dbReference type="PANTHER" id="PTHR43820">
    <property type="entry name" value="HIGH-AFFINITY BRANCHED-CHAIN AMINO ACID TRANSPORT ATP-BINDING PROTEIN LIVF"/>
    <property type="match status" value="1"/>
</dbReference>
<dbReference type="SMART" id="SM00382">
    <property type="entry name" value="AAA"/>
    <property type="match status" value="1"/>
</dbReference>
<evidence type="ECO:0000256" key="1">
    <source>
        <dbReference type="ARBA" id="ARBA00005417"/>
    </source>
</evidence>
<dbReference type="InParanoid" id="A0A554MVJ6"/>
<dbReference type="InterPro" id="IPR003593">
    <property type="entry name" value="AAA+_ATPase"/>
</dbReference>
<proteinExistence type="inferred from homology"/>
<dbReference type="Proteomes" id="UP000319894">
    <property type="component" value="Unassembled WGS sequence"/>
</dbReference>
<dbReference type="AlphaFoldDB" id="A0A554MVJ6"/>
<feature type="domain" description="ABC transporter" evidence="6">
    <location>
        <begin position="4"/>
        <end position="230"/>
    </location>
</feature>
<dbReference type="InterPro" id="IPR017871">
    <property type="entry name" value="ABC_transporter-like_CS"/>
</dbReference>
<accession>A0A554MVJ6</accession>
<dbReference type="OrthoDB" id="97750at2157"/>
<dbReference type="EMBL" id="QMDX01000017">
    <property type="protein sequence ID" value="TSD09156.1"/>
    <property type="molecule type" value="Genomic_DNA"/>
</dbReference>
<comment type="caution">
    <text evidence="7">The sequence shown here is derived from an EMBL/GenBank/DDBJ whole genome shotgun (WGS) entry which is preliminary data.</text>
</comment>
<keyword evidence="4 7" id="KW-0067">ATP-binding</keyword>
<evidence type="ECO:0000313" key="7">
    <source>
        <dbReference type="EMBL" id="TSD09156.1"/>
    </source>
</evidence>
<dbReference type="InterPro" id="IPR003439">
    <property type="entry name" value="ABC_transporter-like_ATP-bd"/>
</dbReference>
<dbReference type="GO" id="GO:0016887">
    <property type="term" value="F:ATP hydrolysis activity"/>
    <property type="evidence" value="ECO:0007669"/>
    <property type="project" value="InterPro"/>
</dbReference>
<protein>
    <submittedName>
        <fullName evidence="7">ABC transporter ATP-binding protein</fullName>
    </submittedName>
</protein>
<dbReference type="CDD" id="cd03224">
    <property type="entry name" value="ABC_TM1139_LivF_branched"/>
    <property type="match status" value="1"/>
</dbReference>
<dbReference type="InterPro" id="IPR052156">
    <property type="entry name" value="BCAA_Transport_ATP-bd_LivF"/>
</dbReference>
<dbReference type="Pfam" id="PF00005">
    <property type="entry name" value="ABC_tran"/>
    <property type="match status" value="1"/>
</dbReference>
<evidence type="ECO:0000259" key="6">
    <source>
        <dbReference type="PROSITE" id="PS50893"/>
    </source>
</evidence>
<dbReference type="InterPro" id="IPR027417">
    <property type="entry name" value="P-loop_NTPase"/>
</dbReference>
<keyword evidence="2" id="KW-0813">Transport</keyword>
<keyword evidence="8" id="KW-1185">Reference proteome</keyword>
<dbReference type="PROSITE" id="PS00211">
    <property type="entry name" value="ABC_TRANSPORTER_1"/>
    <property type="match status" value="1"/>
</dbReference>
<keyword evidence="5" id="KW-0029">Amino-acid transport</keyword>
<evidence type="ECO:0000313" key="8">
    <source>
        <dbReference type="Proteomes" id="UP000319894"/>
    </source>
</evidence>
<sequence length="230" mass="24759">MTLLELDSLDSYYGQSRAIEDISFTVEQGDVLAMFGRNGAGKTTTLRSIVGVLQPREGTVRFKARDVTGLPKFERVQMGMGYVPEDRQVWSNLTVAENLAVPAGRGGSRTPEDAYELFPTLNELRGARAGTLSGGEQQMLAMARGLLGGTELLLLDEPTEGLAPKIVADVREAITRLADELTIVLVEQNLDLALSVADHVVVLSNGELVHAADAEGLSADDEVLREHVSI</sequence>
<dbReference type="GO" id="GO:0015807">
    <property type="term" value="P:L-amino acid transport"/>
    <property type="evidence" value="ECO:0007669"/>
    <property type="project" value="TreeGrafter"/>
</dbReference>